<evidence type="ECO:0000259" key="1">
    <source>
        <dbReference type="Pfam" id="PF14588"/>
    </source>
</evidence>
<feature type="domain" description="Endoribonuclease L-PSP/chorismate mutase-like" evidence="1">
    <location>
        <begin position="8"/>
        <end position="144"/>
    </location>
</feature>
<dbReference type="CDD" id="cd02199">
    <property type="entry name" value="YjgF_YER057c_UK114_like_1"/>
    <property type="match status" value="1"/>
</dbReference>
<dbReference type="SUPFAM" id="SSF55298">
    <property type="entry name" value="YjgF-like"/>
    <property type="match status" value="1"/>
</dbReference>
<dbReference type="InterPro" id="IPR013813">
    <property type="entry name" value="Endoribo_LPSP/chorism_mut-like"/>
</dbReference>
<dbReference type="EMBL" id="CAEMXZ010000145">
    <property type="protein sequence ID" value="CAB4324423.1"/>
    <property type="molecule type" value="Genomic_DNA"/>
</dbReference>
<gene>
    <name evidence="2" type="ORF">UFOPK1392_02193</name>
</gene>
<evidence type="ECO:0000313" key="2">
    <source>
        <dbReference type="EMBL" id="CAB4324423.1"/>
    </source>
</evidence>
<proteinExistence type="predicted"/>
<dbReference type="PANTHER" id="PTHR43760">
    <property type="entry name" value="ENDORIBONUCLEASE-RELATED"/>
    <property type="match status" value="1"/>
</dbReference>
<name>A0A6J5YF32_9ZZZZ</name>
<sequence>MTSGESHEARLASSTIDLPAPLPAFGQYVPAVLARDVLWVGGHFGTRPDGTLHTGTCGEDLTAEDAKEAARSAAINMLSTIRDALGSLDRVEQIVRVYAVVNATTDFVEHTAVIDAASEVLVEVFGDAGRHARLAVGVSSLPANLALEIEAQILVRAN</sequence>
<dbReference type="AlphaFoldDB" id="A0A6J5YF32"/>
<organism evidence="2">
    <name type="scientific">freshwater metagenome</name>
    <dbReference type="NCBI Taxonomy" id="449393"/>
    <lineage>
        <taxon>unclassified sequences</taxon>
        <taxon>metagenomes</taxon>
        <taxon>ecological metagenomes</taxon>
    </lineage>
</organism>
<dbReference type="Gene3D" id="3.30.1330.40">
    <property type="entry name" value="RutC-like"/>
    <property type="match status" value="1"/>
</dbReference>
<dbReference type="Pfam" id="PF14588">
    <property type="entry name" value="YjgF_endoribonc"/>
    <property type="match status" value="1"/>
</dbReference>
<dbReference type="PANTHER" id="PTHR43760:SF1">
    <property type="entry name" value="ENDORIBONUCLEASE L-PSP_CHORISMATE MUTASE-LIKE DOMAIN-CONTAINING PROTEIN"/>
    <property type="match status" value="1"/>
</dbReference>
<accession>A0A6J5YF32</accession>
<dbReference type="InterPro" id="IPR035959">
    <property type="entry name" value="RutC-like_sf"/>
</dbReference>
<protein>
    <submittedName>
        <fullName evidence="2">Unannotated protein</fullName>
    </submittedName>
</protein>
<reference evidence="2" key="1">
    <citation type="submission" date="2020-05" db="EMBL/GenBank/DDBJ databases">
        <authorList>
            <person name="Chiriac C."/>
            <person name="Salcher M."/>
            <person name="Ghai R."/>
            <person name="Kavagutti S V."/>
        </authorList>
    </citation>
    <scope>NUCLEOTIDE SEQUENCE</scope>
</reference>